<accession>A0A6G1JTY1</accession>
<evidence type="ECO:0000313" key="1">
    <source>
        <dbReference type="EMBL" id="KAF2704064.1"/>
    </source>
</evidence>
<dbReference type="Proteomes" id="UP000799428">
    <property type="component" value="Unassembled WGS sequence"/>
</dbReference>
<reference evidence="1" key="1">
    <citation type="journal article" date="2020" name="Stud. Mycol.">
        <title>101 Dothideomycetes genomes: a test case for predicting lifestyles and emergence of pathogens.</title>
        <authorList>
            <person name="Haridas S."/>
            <person name="Albert R."/>
            <person name="Binder M."/>
            <person name="Bloem J."/>
            <person name="Labutti K."/>
            <person name="Salamov A."/>
            <person name="Andreopoulos B."/>
            <person name="Baker S."/>
            <person name="Barry K."/>
            <person name="Bills G."/>
            <person name="Bluhm B."/>
            <person name="Cannon C."/>
            <person name="Castanera R."/>
            <person name="Culley D."/>
            <person name="Daum C."/>
            <person name="Ezra D."/>
            <person name="Gonzalez J."/>
            <person name="Henrissat B."/>
            <person name="Kuo A."/>
            <person name="Liang C."/>
            <person name="Lipzen A."/>
            <person name="Lutzoni F."/>
            <person name="Magnuson J."/>
            <person name="Mondo S."/>
            <person name="Nolan M."/>
            <person name="Ohm R."/>
            <person name="Pangilinan J."/>
            <person name="Park H.-J."/>
            <person name="Ramirez L."/>
            <person name="Alfaro M."/>
            <person name="Sun H."/>
            <person name="Tritt A."/>
            <person name="Yoshinaga Y."/>
            <person name="Zwiers L.-H."/>
            <person name="Turgeon B."/>
            <person name="Goodwin S."/>
            <person name="Spatafora J."/>
            <person name="Crous P."/>
            <person name="Grigoriev I."/>
        </authorList>
    </citation>
    <scope>NUCLEOTIDE SEQUENCE</scope>
    <source>
        <strain evidence="1">CBS 279.74</strain>
    </source>
</reference>
<keyword evidence="2" id="KW-1185">Reference proteome</keyword>
<organism evidence="1 2">
    <name type="scientific">Pleomassaria siparia CBS 279.74</name>
    <dbReference type="NCBI Taxonomy" id="1314801"/>
    <lineage>
        <taxon>Eukaryota</taxon>
        <taxon>Fungi</taxon>
        <taxon>Dikarya</taxon>
        <taxon>Ascomycota</taxon>
        <taxon>Pezizomycotina</taxon>
        <taxon>Dothideomycetes</taxon>
        <taxon>Pleosporomycetidae</taxon>
        <taxon>Pleosporales</taxon>
        <taxon>Pleomassariaceae</taxon>
        <taxon>Pleomassaria</taxon>
    </lineage>
</organism>
<proteinExistence type="predicted"/>
<evidence type="ECO:0000313" key="2">
    <source>
        <dbReference type="Proteomes" id="UP000799428"/>
    </source>
</evidence>
<protein>
    <submittedName>
        <fullName evidence="1">Uncharacterized protein</fullName>
    </submittedName>
</protein>
<name>A0A6G1JTY1_9PLEO</name>
<sequence>MFVQSTSSALVATSRTKFQGFRRGFASRKQPSSTPPATTSVHVYAQQHHSKTPQVTVSTIILPFEPRPAKFTQPSKTWRFLNPSSATLPRLPSWSRTLHSQIVQSSSGLPKLLPPSIPTRSTQRAGLSPAPLMIRKDSGRLGMRTSFSSAREKERTGMEIMTKCVYMPWLIQGESAESHEWNAFLSNPVGHQYCKDLHW</sequence>
<gene>
    <name evidence="1" type="ORF">K504DRAFT_170293</name>
</gene>
<dbReference type="EMBL" id="MU005784">
    <property type="protein sequence ID" value="KAF2704064.1"/>
    <property type="molecule type" value="Genomic_DNA"/>
</dbReference>
<dbReference type="OrthoDB" id="3792640at2759"/>
<dbReference type="AlphaFoldDB" id="A0A6G1JTY1"/>